<dbReference type="AlphaFoldDB" id="A0A4R9GLL9"/>
<reference evidence="2" key="1">
    <citation type="journal article" date="2019" name="PLoS Negl. Trop. Dis.">
        <title>Revisiting the worldwide diversity of Leptospira species in the environment.</title>
        <authorList>
            <person name="Vincent A.T."/>
            <person name="Schiettekatte O."/>
            <person name="Bourhy P."/>
            <person name="Veyrier F.J."/>
            <person name="Picardeau M."/>
        </authorList>
    </citation>
    <scope>NUCLEOTIDE SEQUENCE [LARGE SCALE GENOMIC DNA]</scope>
    <source>
        <strain evidence="2">SCS5</strain>
    </source>
</reference>
<protein>
    <submittedName>
        <fullName evidence="2">Uncharacterized protein</fullName>
    </submittedName>
</protein>
<dbReference type="EMBL" id="RQEV01000018">
    <property type="protein sequence ID" value="TGK14745.1"/>
    <property type="molecule type" value="Genomic_DNA"/>
</dbReference>
<dbReference type="OrthoDB" id="317632at2"/>
<proteinExistence type="predicted"/>
<organism evidence="2 3">
    <name type="scientific">Leptospira fluminis</name>
    <dbReference type="NCBI Taxonomy" id="2484979"/>
    <lineage>
        <taxon>Bacteria</taxon>
        <taxon>Pseudomonadati</taxon>
        <taxon>Spirochaetota</taxon>
        <taxon>Spirochaetia</taxon>
        <taxon>Leptospirales</taxon>
        <taxon>Leptospiraceae</taxon>
        <taxon>Leptospira</taxon>
    </lineage>
</organism>
<evidence type="ECO:0000313" key="2">
    <source>
        <dbReference type="EMBL" id="TGK14745.1"/>
    </source>
</evidence>
<evidence type="ECO:0000256" key="1">
    <source>
        <dbReference type="SAM" id="MobiDB-lite"/>
    </source>
</evidence>
<dbReference type="RefSeq" id="WP_135814732.1">
    <property type="nucleotide sequence ID" value="NZ_RQEV01000018.1"/>
</dbReference>
<sequence>MNSISGLSQKFLSNLERIFFIIKTKFRAGSIRLHKKIETYRSESTISENTVPIGSSQKSDRPEWMENSPPFSYWETQEEKVFPNAKRIIRTRTVRRAAPWFLSRILFGKTKPSDLDPISRAFSPSGEEAEIAKPPSRKRKPLFRSRPYFWEIWFPQISTLTLSPLVVWECEIPRSTFQDCLPASVLPFGPPGKWKVRIYSMRVLSHQLGNLYEDFFSSPNIVRRSEIWVYGHHSQENVDPEDLRLFPLGVWIHPSTLREEDPRLRIGLPFRNGETDWTIQGQVLTIRIRDLSWSWKPASQGPETRADLSAPHFFFGKENLRLLPEFPRSGLTEAYLYKRAIVSDPMALQRSNPSRNLSGVSPKPTRI</sequence>
<feature type="compositionally biased region" description="Polar residues" evidence="1">
    <location>
        <begin position="349"/>
        <end position="359"/>
    </location>
</feature>
<keyword evidence="3" id="KW-1185">Reference proteome</keyword>
<name>A0A4R9GLL9_9LEPT</name>
<comment type="caution">
    <text evidence="2">The sequence shown here is derived from an EMBL/GenBank/DDBJ whole genome shotgun (WGS) entry which is preliminary data.</text>
</comment>
<accession>A0A4R9GLL9</accession>
<evidence type="ECO:0000313" key="3">
    <source>
        <dbReference type="Proteomes" id="UP000297855"/>
    </source>
</evidence>
<feature type="region of interest" description="Disordered" evidence="1">
    <location>
        <begin position="348"/>
        <end position="367"/>
    </location>
</feature>
<gene>
    <name evidence="2" type="ORF">EHO61_16885</name>
</gene>
<dbReference type="Proteomes" id="UP000297855">
    <property type="component" value="Unassembled WGS sequence"/>
</dbReference>